<name>A0A0X8JCZ3_ACTRD</name>
<dbReference type="OrthoDB" id="24041at2"/>
<evidence type="ECO:0000256" key="4">
    <source>
        <dbReference type="PROSITE-ProRule" id="PRU00409"/>
    </source>
</evidence>
<dbReference type="GO" id="GO:0046872">
    <property type="term" value="F:metal ion binding"/>
    <property type="evidence" value="ECO:0007669"/>
    <property type="project" value="InterPro"/>
</dbReference>
<evidence type="ECO:0000259" key="5">
    <source>
        <dbReference type="PROSITE" id="PS50975"/>
    </source>
</evidence>
<accession>A0A0X8JCZ3</accession>
<dbReference type="InterPro" id="IPR052032">
    <property type="entry name" value="ATP-dep_AA_Ligase"/>
</dbReference>
<dbReference type="STRING" id="111015.AXF14_02080"/>
<dbReference type="GO" id="GO:0016874">
    <property type="term" value="F:ligase activity"/>
    <property type="evidence" value="ECO:0007669"/>
    <property type="project" value="UniProtKB-KW"/>
</dbReference>
<dbReference type="PROSITE" id="PS50975">
    <property type="entry name" value="ATP_GRASP"/>
    <property type="match status" value="1"/>
</dbReference>
<dbReference type="GO" id="GO:0005524">
    <property type="term" value="F:ATP binding"/>
    <property type="evidence" value="ECO:0007669"/>
    <property type="project" value="UniProtKB-UniRule"/>
</dbReference>
<dbReference type="AlphaFoldDB" id="A0A0X8JCZ3"/>
<evidence type="ECO:0000256" key="3">
    <source>
        <dbReference type="ARBA" id="ARBA00022840"/>
    </source>
</evidence>
<keyword evidence="7" id="KW-1185">Reference proteome</keyword>
<reference evidence="7" key="1">
    <citation type="submission" date="2016-02" db="EMBL/GenBank/DDBJ databases">
        <authorList>
            <person name="Holder M.E."/>
            <person name="Ajami N.J."/>
            <person name="Petrosino J.F."/>
        </authorList>
    </citation>
    <scope>NUCLEOTIDE SEQUENCE [LARGE SCALE GENOMIC DNA]</scope>
    <source>
        <strain evidence="7">CCUG 36733</strain>
    </source>
</reference>
<keyword evidence="2 4" id="KW-0547">Nucleotide-binding</keyword>
<gene>
    <name evidence="6" type="ORF">AXF14_02080</name>
</gene>
<evidence type="ECO:0000313" key="7">
    <source>
        <dbReference type="Proteomes" id="UP000065220"/>
    </source>
</evidence>
<keyword evidence="1" id="KW-0436">Ligase</keyword>
<dbReference type="EMBL" id="CP014228">
    <property type="protein sequence ID" value="AMD86604.1"/>
    <property type="molecule type" value="Genomic_DNA"/>
</dbReference>
<evidence type="ECO:0000313" key="6">
    <source>
        <dbReference type="EMBL" id="AMD86604.1"/>
    </source>
</evidence>
<protein>
    <recommendedName>
        <fullName evidence="5">ATP-grasp domain-containing protein</fullName>
    </recommendedName>
</protein>
<dbReference type="PANTHER" id="PTHR43585">
    <property type="entry name" value="FUMIPYRROLE BIOSYNTHESIS PROTEIN C"/>
    <property type="match status" value="1"/>
</dbReference>
<dbReference type="SUPFAM" id="SSF56059">
    <property type="entry name" value="Glutathione synthetase ATP-binding domain-like"/>
    <property type="match status" value="1"/>
</dbReference>
<dbReference type="InterPro" id="IPR011761">
    <property type="entry name" value="ATP-grasp"/>
</dbReference>
<dbReference type="Proteomes" id="UP000065220">
    <property type="component" value="Chromosome"/>
</dbReference>
<dbReference type="Gene3D" id="3.40.50.20">
    <property type="match status" value="1"/>
</dbReference>
<dbReference type="Gene3D" id="3.30.470.20">
    <property type="entry name" value="ATP-grasp fold, B domain"/>
    <property type="match status" value="1"/>
</dbReference>
<sequence>MTNVLILQQPGSSSPIDQWLREVDPQVRLAIITGPGSIRKGSYAEGVKVVETDDYFSPETMVVARAAAIEIAADHVVSNAEQDVLRVAELRDALGLPGMSAQLALAFRDKLVMKQLFADAGLVAAPAAPVRCVHDIVALSHEHGRGVVKPLDGMGAKDLVVIPAEAAQADVFEAVAPLLEELHAGRLMWEKFVPGDGLHCDVTLLEKDIKIFSVSRTLAPPHAYATHNYTSYTLDWTDPTYAQARKCVEQLVGAMPPKHGVTMLHFELFENPDGSGLTAGEVGARMGGGGIRAAVREVTGRDIAREGYLFAAGYGGSLEATPPPETSAGWMLFTSTAPELGDPRPEWVVSTWTRPRTTSTPQHSVDAVGGMIVRADSSAALRATLESLHWHL</sequence>
<dbReference type="RefSeq" id="WP_067940289.1">
    <property type="nucleotide sequence ID" value="NZ_CAUSVG010000025.1"/>
</dbReference>
<feature type="domain" description="ATP-grasp" evidence="5">
    <location>
        <begin position="114"/>
        <end position="312"/>
    </location>
</feature>
<proteinExistence type="predicted"/>
<dbReference type="KEGG" id="ard:AXF14_02080"/>
<keyword evidence="3 4" id="KW-0067">ATP-binding</keyword>
<organism evidence="6 7">
    <name type="scientific">Actinomyces radicidentis</name>
    <dbReference type="NCBI Taxonomy" id="111015"/>
    <lineage>
        <taxon>Bacteria</taxon>
        <taxon>Bacillati</taxon>
        <taxon>Actinomycetota</taxon>
        <taxon>Actinomycetes</taxon>
        <taxon>Actinomycetales</taxon>
        <taxon>Actinomycetaceae</taxon>
        <taxon>Actinomyces</taxon>
    </lineage>
</organism>
<dbReference type="PANTHER" id="PTHR43585:SF2">
    <property type="entry name" value="ATP-GRASP ENZYME FSQD"/>
    <property type="match status" value="1"/>
</dbReference>
<evidence type="ECO:0000256" key="2">
    <source>
        <dbReference type="ARBA" id="ARBA00022741"/>
    </source>
</evidence>
<evidence type="ECO:0000256" key="1">
    <source>
        <dbReference type="ARBA" id="ARBA00022598"/>
    </source>
</evidence>